<dbReference type="AlphaFoldDB" id="A0A511RLW8"/>
<dbReference type="EMBL" id="BJXN01000017">
    <property type="protein sequence ID" value="GEM90649.1"/>
    <property type="molecule type" value="Genomic_DNA"/>
</dbReference>
<protein>
    <submittedName>
        <fullName evidence="1">Uncharacterized protein</fullName>
    </submittedName>
</protein>
<dbReference type="RefSeq" id="WP_147148565.1">
    <property type="nucleotide sequence ID" value="NZ_BJXN01000017.1"/>
</dbReference>
<comment type="caution">
    <text evidence="1">The sequence shown here is derived from an EMBL/GenBank/DDBJ whole genome shotgun (WGS) entry which is preliminary data.</text>
</comment>
<evidence type="ECO:0000313" key="1">
    <source>
        <dbReference type="EMBL" id="GEM90649.1"/>
    </source>
</evidence>
<evidence type="ECO:0000313" key="2">
    <source>
        <dbReference type="Proteomes" id="UP000321827"/>
    </source>
</evidence>
<accession>A0A511RLW8</accession>
<sequence>MERRVQVFVLRLWRDEEGVRIEVRETSEGVRYFPNLERLVEHLRRRSAVERDPEAADGP</sequence>
<gene>
    <name evidence="1" type="ORF">ODE01S_20830</name>
</gene>
<organism evidence="1 2">
    <name type="scientific">Oceanithermus desulfurans NBRC 100063</name>
    <dbReference type="NCBI Taxonomy" id="1227550"/>
    <lineage>
        <taxon>Bacteria</taxon>
        <taxon>Thermotogati</taxon>
        <taxon>Deinococcota</taxon>
        <taxon>Deinococci</taxon>
        <taxon>Thermales</taxon>
        <taxon>Thermaceae</taxon>
        <taxon>Oceanithermus</taxon>
    </lineage>
</organism>
<name>A0A511RLW8_9DEIN</name>
<dbReference type="Proteomes" id="UP000321827">
    <property type="component" value="Unassembled WGS sequence"/>
</dbReference>
<reference evidence="1 2" key="1">
    <citation type="submission" date="2019-07" db="EMBL/GenBank/DDBJ databases">
        <title>Whole genome shotgun sequence of Oceanithermus desulfurans NBRC 100063.</title>
        <authorList>
            <person name="Hosoyama A."/>
            <person name="Uohara A."/>
            <person name="Ohji S."/>
            <person name="Ichikawa N."/>
        </authorList>
    </citation>
    <scope>NUCLEOTIDE SEQUENCE [LARGE SCALE GENOMIC DNA]</scope>
    <source>
        <strain evidence="1 2">NBRC 100063</strain>
    </source>
</reference>
<proteinExistence type="predicted"/>
<dbReference type="OrthoDB" id="9865720at2"/>